<dbReference type="RefSeq" id="XP_024736657.1">
    <property type="nucleotide sequence ID" value="XM_024880320.1"/>
</dbReference>
<dbReference type="InParanoid" id="A0A2J6T9U0"/>
<dbReference type="AlphaFoldDB" id="A0A2J6T9U0"/>
<dbReference type="EMBL" id="KZ613813">
    <property type="protein sequence ID" value="PMD59753.1"/>
    <property type="molecule type" value="Genomic_DNA"/>
</dbReference>
<organism evidence="2 3">
    <name type="scientific">Hyaloscypha bicolor E</name>
    <dbReference type="NCBI Taxonomy" id="1095630"/>
    <lineage>
        <taxon>Eukaryota</taxon>
        <taxon>Fungi</taxon>
        <taxon>Dikarya</taxon>
        <taxon>Ascomycota</taxon>
        <taxon>Pezizomycotina</taxon>
        <taxon>Leotiomycetes</taxon>
        <taxon>Helotiales</taxon>
        <taxon>Hyaloscyphaceae</taxon>
        <taxon>Hyaloscypha</taxon>
        <taxon>Hyaloscypha bicolor</taxon>
    </lineage>
</organism>
<evidence type="ECO:0000256" key="1">
    <source>
        <dbReference type="SAM" id="MobiDB-lite"/>
    </source>
</evidence>
<feature type="compositionally biased region" description="Basic and acidic residues" evidence="1">
    <location>
        <begin position="45"/>
        <end position="57"/>
    </location>
</feature>
<feature type="region of interest" description="Disordered" evidence="1">
    <location>
        <begin position="1"/>
        <end position="120"/>
    </location>
</feature>
<sequence>MTEAKSTGMMDTEPGGENTQYESANTFTKPHAKSQGQFSDPNPNEAKRQLDGQKQQRGEQTAENIRYGEAISEHGFGGETIGNTGEANQGAGVGREVEDRDGNGQMRREQGYGRGSGVGG</sequence>
<proteinExistence type="predicted"/>
<evidence type="ECO:0000313" key="2">
    <source>
        <dbReference type="EMBL" id="PMD59753.1"/>
    </source>
</evidence>
<dbReference type="OrthoDB" id="5386823at2759"/>
<gene>
    <name evidence="2" type="ORF">K444DRAFT_613310</name>
</gene>
<evidence type="ECO:0000313" key="3">
    <source>
        <dbReference type="Proteomes" id="UP000235371"/>
    </source>
</evidence>
<feature type="compositionally biased region" description="Basic and acidic residues" evidence="1">
    <location>
        <begin position="95"/>
        <end position="111"/>
    </location>
</feature>
<keyword evidence="3" id="KW-1185">Reference proteome</keyword>
<protein>
    <submittedName>
        <fullName evidence="2">Uncharacterized protein</fullName>
    </submittedName>
</protein>
<dbReference type="GeneID" id="36588397"/>
<name>A0A2J6T9U0_9HELO</name>
<feature type="compositionally biased region" description="Polar residues" evidence="1">
    <location>
        <begin position="17"/>
        <end position="42"/>
    </location>
</feature>
<dbReference type="Proteomes" id="UP000235371">
    <property type="component" value="Unassembled WGS sequence"/>
</dbReference>
<reference evidence="2 3" key="1">
    <citation type="submission" date="2016-04" db="EMBL/GenBank/DDBJ databases">
        <title>A degradative enzymes factory behind the ericoid mycorrhizal symbiosis.</title>
        <authorList>
            <consortium name="DOE Joint Genome Institute"/>
            <person name="Martino E."/>
            <person name="Morin E."/>
            <person name="Grelet G."/>
            <person name="Kuo A."/>
            <person name="Kohler A."/>
            <person name="Daghino S."/>
            <person name="Barry K."/>
            <person name="Choi C."/>
            <person name="Cichocki N."/>
            <person name="Clum A."/>
            <person name="Copeland A."/>
            <person name="Hainaut M."/>
            <person name="Haridas S."/>
            <person name="Labutti K."/>
            <person name="Lindquist E."/>
            <person name="Lipzen A."/>
            <person name="Khouja H.-R."/>
            <person name="Murat C."/>
            <person name="Ohm R."/>
            <person name="Olson A."/>
            <person name="Spatafora J."/>
            <person name="Veneault-Fourrey C."/>
            <person name="Henrissat B."/>
            <person name="Grigoriev I."/>
            <person name="Martin F."/>
            <person name="Perotto S."/>
        </authorList>
    </citation>
    <scope>NUCLEOTIDE SEQUENCE [LARGE SCALE GENOMIC DNA]</scope>
    <source>
        <strain evidence="2 3">E</strain>
    </source>
</reference>
<accession>A0A2J6T9U0</accession>